<reference evidence="2" key="1">
    <citation type="submission" date="2016-11" db="UniProtKB">
        <authorList>
            <consortium name="WormBaseParasite"/>
        </authorList>
    </citation>
    <scope>IDENTIFICATION</scope>
    <source>
        <strain evidence="2">KR3021</strain>
    </source>
</reference>
<sequence length="372" mass="41691">MSELGSVILANLSTTTNGDLIECEPLSKNITELIIDGPLTLLSIILGIIGNVRACTFLSSCKLNKRVVANMTILFAFDSLLLISALFYYCLTSIFELFQIQIPMDRLIVLFHAPAAITLTATIWLTVLITVDRFIAVRRPFMTINGCHWTNLNGQETFWDNLKFYKMPLLVVVVAVIINIPIFFEMRYHDCKDTILGGLSKNALPTMLRLDPLYINLYRLAFKLTIETVGPFVLAVVLLTFTQVSIYRSNANRMRLAPGSSKDNSEYTVYMMAIIIVVKFLVLHFLRVVLEFWEALYGLSSFFDTIAKVSNLLVAINSATNYLVYLGKKPALKDKKVKRTQPICNVTLSASNESHVLMVLHKKAADGEAGDV</sequence>
<evidence type="ECO:0000313" key="1">
    <source>
        <dbReference type="Proteomes" id="UP000095286"/>
    </source>
</evidence>
<name>A0AC35UED1_9BILA</name>
<organism evidence="1 2">
    <name type="scientific">Rhabditophanes sp. KR3021</name>
    <dbReference type="NCBI Taxonomy" id="114890"/>
    <lineage>
        <taxon>Eukaryota</taxon>
        <taxon>Metazoa</taxon>
        <taxon>Ecdysozoa</taxon>
        <taxon>Nematoda</taxon>
        <taxon>Chromadorea</taxon>
        <taxon>Rhabditida</taxon>
        <taxon>Tylenchina</taxon>
        <taxon>Panagrolaimomorpha</taxon>
        <taxon>Strongyloidoidea</taxon>
        <taxon>Alloionematidae</taxon>
        <taxon>Rhabditophanes</taxon>
    </lineage>
</organism>
<evidence type="ECO:0000313" key="2">
    <source>
        <dbReference type="WBParaSite" id="RSKR_0001052200.1"/>
    </source>
</evidence>
<dbReference type="WBParaSite" id="RSKR_0001052200.1">
    <property type="protein sequence ID" value="RSKR_0001052200.1"/>
    <property type="gene ID" value="RSKR_0001052200"/>
</dbReference>
<protein>
    <submittedName>
        <fullName evidence="2">G_PROTEIN_RECEP_F1_2 domain-containing protein</fullName>
    </submittedName>
</protein>
<accession>A0AC35UED1</accession>
<proteinExistence type="predicted"/>
<dbReference type="Proteomes" id="UP000095286">
    <property type="component" value="Unplaced"/>
</dbReference>